<comment type="subunit">
    <text evidence="1">Component of the NDC80 complex.</text>
</comment>
<comment type="caution">
    <text evidence="3">The sequence shown here is derived from an EMBL/GenBank/DDBJ whole genome shotgun (WGS) entry which is preliminary data.</text>
</comment>
<sequence>MAKSGDNQLEQSSIIKDAIDNLRECNEAQIGREVLRLVEASKAAQKSRADQQQETLQALSRRLQAARTRVEASKAQREQQSHSETMRKLDSERQATGEAIAGQEQRQHELKRQIEELEARVAELDATDIEREELSDVSVLRLQFMRGLLNPLTDRETGLISKARSVTAAEACVVSVDDSMPAQQMATRLWDLCSA</sequence>
<keyword evidence="1" id="KW-0132">Cell division</keyword>
<dbReference type="GO" id="GO:0000776">
    <property type="term" value="C:kinetochore"/>
    <property type="evidence" value="ECO:0007669"/>
    <property type="project" value="UniProtKB-KW"/>
</dbReference>
<keyword evidence="1" id="KW-0498">Mitosis</keyword>
<dbReference type="GO" id="GO:0051301">
    <property type="term" value="P:cell division"/>
    <property type="evidence" value="ECO:0007669"/>
    <property type="project" value="UniProtKB-UniRule"/>
</dbReference>
<evidence type="ECO:0000256" key="2">
    <source>
        <dbReference type="SAM" id="MobiDB-lite"/>
    </source>
</evidence>
<gene>
    <name evidence="3" type="ORF">IWW39_003322</name>
</gene>
<comment type="similarity">
    <text evidence="1">Belongs to the SPC24 family.</text>
</comment>
<keyword evidence="1" id="KW-0995">Kinetochore</keyword>
<organism evidence="3 4">
    <name type="scientific">Coemansia spiralis</name>
    <dbReference type="NCBI Taxonomy" id="417178"/>
    <lineage>
        <taxon>Eukaryota</taxon>
        <taxon>Fungi</taxon>
        <taxon>Fungi incertae sedis</taxon>
        <taxon>Zoopagomycota</taxon>
        <taxon>Kickxellomycotina</taxon>
        <taxon>Kickxellomycetes</taxon>
        <taxon>Kickxellales</taxon>
        <taxon>Kickxellaceae</taxon>
        <taxon>Coemansia</taxon>
    </lineage>
</organism>
<keyword evidence="1" id="KW-0539">Nucleus</keyword>
<evidence type="ECO:0000313" key="3">
    <source>
        <dbReference type="EMBL" id="KAJ2686878.1"/>
    </source>
</evidence>
<dbReference type="Proteomes" id="UP001151516">
    <property type="component" value="Unassembled WGS sequence"/>
</dbReference>
<proteinExistence type="inferred from homology"/>
<dbReference type="Pfam" id="PF08286">
    <property type="entry name" value="Spc24"/>
    <property type="match status" value="1"/>
</dbReference>
<evidence type="ECO:0000256" key="1">
    <source>
        <dbReference type="RuleBase" id="RU368011"/>
    </source>
</evidence>
<comment type="function">
    <text evidence="1">Acts as a component of the essential kinetochore-associated NDC80 complex, which is required for chromosome segregation and spindle checkpoint activity.</text>
</comment>
<name>A0A9W8GLP9_9FUNG</name>
<protein>
    <recommendedName>
        <fullName evidence="1">Kinetochore protein Spc24</fullName>
    </recommendedName>
</protein>
<dbReference type="InterPro" id="IPR013252">
    <property type="entry name" value="Ndc80_Spc24"/>
</dbReference>
<reference evidence="3" key="1">
    <citation type="submission" date="2022-07" db="EMBL/GenBank/DDBJ databases">
        <title>Phylogenomic reconstructions and comparative analyses of Kickxellomycotina fungi.</title>
        <authorList>
            <person name="Reynolds N.K."/>
            <person name="Stajich J.E."/>
            <person name="Barry K."/>
            <person name="Grigoriev I.V."/>
            <person name="Crous P."/>
            <person name="Smith M.E."/>
        </authorList>
    </citation>
    <scope>NUCLEOTIDE SEQUENCE</scope>
    <source>
        <strain evidence="3">CBS 109367</strain>
    </source>
</reference>
<feature type="compositionally biased region" description="Basic and acidic residues" evidence="2">
    <location>
        <begin position="70"/>
        <end position="95"/>
    </location>
</feature>
<accession>A0A9W8GLP9</accession>
<evidence type="ECO:0000313" key="4">
    <source>
        <dbReference type="Proteomes" id="UP001151516"/>
    </source>
</evidence>
<dbReference type="AlphaFoldDB" id="A0A9W8GLP9"/>
<comment type="subcellular location">
    <subcellularLocation>
        <location evidence="1">Nucleus</location>
    </subcellularLocation>
    <subcellularLocation>
        <location evidence="1">Chromosome</location>
        <location evidence="1">Centromere</location>
        <location evidence="1">Kinetochore</location>
    </subcellularLocation>
</comment>
<keyword evidence="1" id="KW-0158">Chromosome</keyword>
<keyword evidence="1" id="KW-0131">Cell cycle</keyword>
<feature type="region of interest" description="Disordered" evidence="2">
    <location>
        <begin position="70"/>
        <end position="107"/>
    </location>
</feature>
<dbReference type="GO" id="GO:0005634">
    <property type="term" value="C:nucleus"/>
    <property type="evidence" value="ECO:0007669"/>
    <property type="project" value="UniProtKB-SubCell"/>
</dbReference>
<keyword evidence="4" id="KW-1185">Reference proteome</keyword>
<dbReference type="EMBL" id="JANBTX010000091">
    <property type="protein sequence ID" value="KAJ2686878.1"/>
    <property type="molecule type" value="Genomic_DNA"/>
</dbReference>
<dbReference type="OrthoDB" id="3344830at2759"/>
<keyword evidence="1" id="KW-0137">Centromere</keyword>